<evidence type="ECO:0000313" key="2">
    <source>
        <dbReference type="EMBL" id="GAA4798682.1"/>
    </source>
</evidence>
<evidence type="ECO:0000256" key="1">
    <source>
        <dbReference type="SAM" id="Phobius"/>
    </source>
</evidence>
<keyword evidence="3" id="KW-1185">Reference proteome</keyword>
<keyword evidence="1" id="KW-1133">Transmembrane helix</keyword>
<dbReference type="EMBL" id="BAABKP010000004">
    <property type="protein sequence ID" value="GAA4798682.1"/>
    <property type="molecule type" value="Genomic_DNA"/>
</dbReference>
<gene>
    <name evidence="2" type="ORF">GCM10023352_18080</name>
</gene>
<organism evidence="2 3">
    <name type="scientific">Rothia endophytica</name>
    <dbReference type="NCBI Taxonomy" id="1324766"/>
    <lineage>
        <taxon>Bacteria</taxon>
        <taxon>Bacillati</taxon>
        <taxon>Actinomycetota</taxon>
        <taxon>Actinomycetes</taxon>
        <taxon>Micrococcales</taxon>
        <taxon>Micrococcaceae</taxon>
        <taxon>Rothia</taxon>
    </lineage>
</organism>
<reference evidence="3" key="1">
    <citation type="journal article" date="2019" name="Int. J. Syst. Evol. Microbiol.">
        <title>The Global Catalogue of Microorganisms (GCM) 10K type strain sequencing project: providing services to taxonomists for standard genome sequencing and annotation.</title>
        <authorList>
            <consortium name="The Broad Institute Genomics Platform"/>
            <consortium name="The Broad Institute Genome Sequencing Center for Infectious Disease"/>
            <person name="Wu L."/>
            <person name="Ma J."/>
        </authorList>
    </citation>
    <scope>NUCLEOTIDE SEQUENCE [LARGE SCALE GENOMIC DNA]</scope>
    <source>
        <strain evidence="3">JCM 18541</strain>
    </source>
</reference>
<feature type="transmembrane region" description="Helical" evidence="1">
    <location>
        <begin position="34"/>
        <end position="52"/>
    </location>
</feature>
<keyword evidence="1" id="KW-0472">Membrane</keyword>
<name>A0ABP9BPR8_9MICC</name>
<keyword evidence="1" id="KW-0812">Transmembrane</keyword>
<comment type="caution">
    <text evidence="2">The sequence shown here is derived from an EMBL/GenBank/DDBJ whole genome shotgun (WGS) entry which is preliminary data.</text>
</comment>
<sequence>MRTGRTVTKQLKIETRQHEMLGLDLGEGPRRKDLLLSLFIIPAWVLIMFLLIGTPTKGNMLAYMLPPVLFLKYGVSESEKNPRRMNFTQWILAIRYVLVGHRPIVRAGARRASKAEYIPWVQRSNLGKLASALRLNFLVKRNGQLDWVEVAKIPGFGFTARYAQEARTTAYKQSSGKLIEIAPTAYLMGTDYLVSVGQRMQQKKSKK</sequence>
<proteinExistence type="predicted"/>
<dbReference type="RefSeq" id="WP_345446672.1">
    <property type="nucleotide sequence ID" value="NZ_BAABKP010000004.1"/>
</dbReference>
<dbReference type="Proteomes" id="UP001500187">
    <property type="component" value="Unassembled WGS sequence"/>
</dbReference>
<accession>A0ABP9BPR8</accession>
<protein>
    <submittedName>
        <fullName evidence="2">Uncharacterized protein</fullName>
    </submittedName>
</protein>
<evidence type="ECO:0000313" key="3">
    <source>
        <dbReference type="Proteomes" id="UP001500187"/>
    </source>
</evidence>